<evidence type="ECO:0000256" key="3">
    <source>
        <dbReference type="ARBA" id="ARBA00022491"/>
    </source>
</evidence>
<keyword evidence="5" id="KW-0805">Transcription regulation</keyword>
<sequence length="103" mass="10838">MDIKSLNPSLVNSRANDAVRNQEKPAGGLNNQGSGSAKSTDKVTLTNMSSQAKELEAKAADSKIDQTARIEAIKAAIKDGSYQINAQNIASKLIQTESMFAGA</sequence>
<evidence type="ECO:0000256" key="8">
    <source>
        <dbReference type="ARBA" id="ARBA00030117"/>
    </source>
</evidence>
<dbReference type="SUPFAM" id="SSF101498">
    <property type="entry name" value="Anti-sigma factor FlgM"/>
    <property type="match status" value="1"/>
</dbReference>
<evidence type="ECO:0000256" key="2">
    <source>
        <dbReference type="ARBA" id="ARBA00017823"/>
    </source>
</evidence>
<evidence type="ECO:0000256" key="5">
    <source>
        <dbReference type="ARBA" id="ARBA00023015"/>
    </source>
</evidence>
<feature type="compositionally biased region" description="Polar residues" evidence="9">
    <location>
        <begin position="29"/>
        <end position="47"/>
    </location>
</feature>
<comment type="function">
    <text evidence="7">Responsible for the coupling of flagellin expression to flagellar assembly by preventing expression of the flagellin genes when a component of the middle class of proteins is defective. It negatively regulates flagellar genes by inhibiting the activity of FliA by directly binding to FliA.</text>
</comment>
<keyword evidence="6" id="KW-0804">Transcription</keyword>
<dbReference type="Proteomes" id="UP000501466">
    <property type="component" value="Chromosome"/>
</dbReference>
<dbReference type="InterPro" id="IPR035890">
    <property type="entry name" value="Anti-sigma-28_factor_FlgM_sf"/>
</dbReference>
<evidence type="ECO:0000313" key="11">
    <source>
        <dbReference type="EMBL" id="BBP43060.1"/>
    </source>
</evidence>
<dbReference type="NCBIfam" id="TIGR03824">
    <property type="entry name" value="FlgM_jcvi"/>
    <property type="match status" value="1"/>
</dbReference>
<dbReference type="GO" id="GO:0045892">
    <property type="term" value="P:negative regulation of DNA-templated transcription"/>
    <property type="evidence" value="ECO:0007669"/>
    <property type="project" value="InterPro"/>
</dbReference>
<evidence type="ECO:0000256" key="7">
    <source>
        <dbReference type="ARBA" id="ARBA00024739"/>
    </source>
</evidence>
<gene>
    <name evidence="11" type="ORF">THMIRHAT_08060</name>
</gene>
<comment type="similarity">
    <text evidence="1">Belongs to the FlgM family.</text>
</comment>
<dbReference type="EMBL" id="AP021888">
    <property type="protein sequence ID" value="BBP43060.1"/>
    <property type="molecule type" value="Genomic_DNA"/>
</dbReference>
<dbReference type="Pfam" id="PF04316">
    <property type="entry name" value="FlgM"/>
    <property type="match status" value="1"/>
</dbReference>
<dbReference type="InterPro" id="IPR031316">
    <property type="entry name" value="FlgM_C"/>
</dbReference>
<keyword evidence="12" id="KW-1185">Reference proteome</keyword>
<feature type="domain" description="Anti-sigma-28 factor FlgM C-terminal" evidence="10">
    <location>
        <begin position="41"/>
        <end position="95"/>
    </location>
</feature>
<dbReference type="AlphaFoldDB" id="A0A6F8PM36"/>
<evidence type="ECO:0000256" key="9">
    <source>
        <dbReference type="SAM" id="MobiDB-lite"/>
    </source>
</evidence>
<feature type="region of interest" description="Disordered" evidence="9">
    <location>
        <begin position="1"/>
        <end position="47"/>
    </location>
</feature>
<evidence type="ECO:0000256" key="6">
    <source>
        <dbReference type="ARBA" id="ARBA00023163"/>
    </source>
</evidence>
<evidence type="ECO:0000313" key="12">
    <source>
        <dbReference type="Proteomes" id="UP000501466"/>
    </source>
</evidence>
<keyword evidence="3" id="KW-0678">Repressor</keyword>
<name>A0A6F8PM36_9GAMM</name>
<accession>A0A6F8PM36</accession>
<protein>
    <recommendedName>
        <fullName evidence="2">Negative regulator of flagellin synthesis</fullName>
    </recommendedName>
    <alternativeName>
        <fullName evidence="8">Anti-sigma-28 factor</fullName>
    </alternativeName>
</protein>
<evidence type="ECO:0000256" key="4">
    <source>
        <dbReference type="ARBA" id="ARBA00022795"/>
    </source>
</evidence>
<proteinExistence type="inferred from homology"/>
<feature type="compositionally biased region" description="Polar residues" evidence="9">
    <location>
        <begin position="1"/>
        <end position="15"/>
    </location>
</feature>
<keyword evidence="4" id="KW-1005">Bacterial flagellum biogenesis</keyword>
<dbReference type="InterPro" id="IPR007412">
    <property type="entry name" value="FlgM"/>
</dbReference>
<organism evidence="11 12">
    <name type="scientific">Thiosulfativibrio zosterae</name>
    <dbReference type="NCBI Taxonomy" id="2675053"/>
    <lineage>
        <taxon>Bacteria</taxon>
        <taxon>Pseudomonadati</taxon>
        <taxon>Pseudomonadota</taxon>
        <taxon>Gammaproteobacteria</taxon>
        <taxon>Thiotrichales</taxon>
        <taxon>Piscirickettsiaceae</taxon>
        <taxon>Thiosulfativibrio</taxon>
    </lineage>
</organism>
<evidence type="ECO:0000259" key="10">
    <source>
        <dbReference type="Pfam" id="PF04316"/>
    </source>
</evidence>
<evidence type="ECO:0000256" key="1">
    <source>
        <dbReference type="ARBA" id="ARBA00005322"/>
    </source>
</evidence>
<reference evidence="12" key="1">
    <citation type="submission" date="2019-11" db="EMBL/GenBank/DDBJ databases">
        <title>Isolation and characterization of two novel species in the genus Thiomicrorhabdus.</title>
        <authorList>
            <person name="Mochizuki J."/>
            <person name="Kojima H."/>
            <person name="Fukui M."/>
        </authorList>
    </citation>
    <scope>NUCLEOTIDE SEQUENCE [LARGE SCALE GENOMIC DNA]</scope>
    <source>
        <strain evidence="12">AkT22</strain>
    </source>
</reference>
<dbReference type="GO" id="GO:0044781">
    <property type="term" value="P:bacterial-type flagellum organization"/>
    <property type="evidence" value="ECO:0007669"/>
    <property type="project" value="UniProtKB-KW"/>
</dbReference>
<dbReference type="RefSeq" id="WP_173290896.1">
    <property type="nucleotide sequence ID" value="NZ_AP021888.1"/>
</dbReference>
<dbReference type="KEGG" id="tzo:THMIRHAT_08060"/>